<keyword evidence="1" id="KW-0456">Lyase</keyword>
<dbReference type="AlphaFoldDB" id="A0A2N3Q0R4"/>
<dbReference type="CDD" id="cd11613">
    <property type="entry name" value="SAF_AH_GD"/>
    <property type="match status" value="1"/>
</dbReference>
<dbReference type="InterPro" id="IPR013974">
    <property type="entry name" value="SAF"/>
</dbReference>
<evidence type="ECO:0000256" key="1">
    <source>
        <dbReference type="ARBA" id="ARBA00023239"/>
    </source>
</evidence>
<evidence type="ECO:0000256" key="2">
    <source>
        <dbReference type="SAM" id="MobiDB-lite"/>
    </source>
</evidence>
<dbReference type="SMART" id="SM00858">
    <property type="entry name" value="SAF"/>
    <property type="match status" value="1"/>
</dbReference>
<feature type="region of interest" description="Disordered" evidence="2">
    <location>
        <begin position="90"/>
        <end position="109"/>
    </location>
</feature>
<dbReference type="RefSeq" id="WP_101249142.1">
    <property type="nucleotide sequence ID" value="NZ_PIUM01000002.1"/>
</dbReference>
<comment type="caution">
    <text evidence="4">The sequence shown here is derived from an EMBL/GenBank/DDBJ whole genome shotgun (WGS) entry which is preliminary data.</text>
</comment>
<gene>
    <name evidence="4" type="ORF">CWS72_03390</name>
</gene>
<dbReference type="PANTHER" id="PTHR30536">
    <property type="entry name" value="ALTRONATE/GALACTARATE DEHYDRATASE"/>
    <property type="match status" value="1"/>
</dbReference>
<keyword evidence="5" id="KW-1185">Reference proteome</keyword>
<protein>
    <submittedName>
        <fullName evidence="4">Hydrolase</fullName>
    </submittedName>
</protein>
<proteinExistence type="predicted"/>
<name>A0A2N3Q0R4_9PROT</name>
<dbReference type="PANTHER" id="PTHR30536:SF5">
    <property type="entry name" value="ALTRONATE DEHYDRATASE"/>
    <property type="match status" value="1"/>
</dbReference>
<dbReference type="InterPro" id="IPR052172">
    <property type="entry name" value="UxaA_altronate/galactarate_dh"/>
</dbReference>
<organism evidence="4 5">
    <name type="scientific">Telmatospirillum siberiense</name>
    <dbReference type="NCBI Taxonomy" id="382514"/>
    <lineage>
        <taxon>Bacteria</taxon>
        <taxon>Pseudomonadati</taxon>
        <taxon>Pseudomonadota</taxon>
        <taxon>Alphaproteobacteria</taxon>
        <taxon>Rhodospirillales</taxon>
        <taxon>Rhodospirillaceae</taxon>
        <taxon>Telmatospirillum</taxon>
    </lineage>
</organism>
<evidence type="ECO:0000313" key="4">
    <source>
        <dbReference type="EMBL" id="PKU26181.1"/>
    </source>
</evidence>
<dbReference type="InterPro" id="IPR044144">
    <property type="entry name" value="SAF_UxaA/GarD"/>
</dbReference>
<dbReference type="Gene3D" id="2.30.130.110">
    <property type="match status" value="1"/>
</dbReference>
<evidence type="ECO:0000259" key="3">
    <source>
        <dbReference type="SMART" id="SM00858"/>
    </source>
</evidence>
<dbReference type="Proteomes" id="UP000233293">
    <property type="component" value="Unassembled WGS sequence"/>
</dbReference>
<dbReference type="EMBL" id="PIUM01000002">
    <property type="protein sequence ID" value="PKU26181.1"/>
    <property type="molecule type" value="Genomic_DNA"/>
</dbReference>
<evidence type="ECO:0000313" key="5">
    <source>
        <dbReference type="Proteomes" id="UP000233293"/>
    </source>
</evidence>
<feature type="domain" description="SAF" evidence="3">
    <location>
        <begin position="12"/>
        <end position="86"/>
    </location>
</feature>
<keyword evidence="4" id="KW-0378">Hydrolase</keyword>
<dbReference type="GO" id="GO:0016787">
    <property type="term" value="F:hydrolase activity"/>
    <property type="evidence" value="ECO:0007669"/>
    <property type="project" value="UniProtKB-KW"/>
</dbReference>
<dbReference type="OrthoDB" id="9804574at2"/>
<reference evidence="5" key="1">
    <citation type="submission" date="2017-12" db="EMBL/GenBank/DDBJ databases">
        <title>Draft genome sequence of Telmatospirillum siberiense 26-4b1T, an acidotolerant peatland alphaproteobacterium potentially involved in sulfur cycling.</title>
        <authorList>
            <person name="Hausmann B."/>
            <person name="Pjevac P."/>
            <person name="Schreck K."/>
            <person name="Herbold C.W."/>
            <person name="Daims H."/>
            <person name="Wagner M."/>
            <person name="Pester M."/>
            <person name="Loy A."/>
        </authorList>
    </citation>
    <scope>NUCLEOTIDE SEQUENCE [LARGE SCALE GENOMIC DNA]</scope>
    <source>
        <strain evidence="5">26-4b1</strain>
    </source>
</reference>
<dbReference type="GO" id="GO:0016829">
    <property type="term" value="F:lyase activity"/>
    <property type="evidence" value="ECO:0007669"/>
    <property type="project" value="UniProtKB-KW"/>
</dbReference>
<dbReference type="GO" id="GO:0019698">
    <property type="term" value="P:D-galacturonate catabolic process"/>
    <property type="evidence" value="ECO:0007669"/>
    <property type="project" value="TreeGrafter"/>
</dbReference>
<sequence length="109" mass="11594">MTAICFRIHPQDNVATLLSDAPPGDVPVWGGGEATTVRLTEAVELGHKVALADIPAGKTIVKFGVPIGTACRDIARGAWVHLHNCRSNFDTRSSTLDPHSGAATDMKYE</sequence>
<accession>A0A2N3Q0R4</accession>